<dbReference type="AlphaFoldDB" id="A0A552DED0"/>
<dbReference type="Proteomes" id="UP000319313">
    <property type="component" value="Unassembled WGS sequence"/>
</dbReference>
<proteinExistence type="predicted"/>
<evidence type="ECO:0000313" key="1">
    <source>
        <dbReference type="EMBL" id="TRU20523.1"/>
    </source>
</evidence>
<evidence type="ECO:0000313" key="2">
    <source>
        <dbReference type="Proteomes" id="UP000319313"/>
    </source>
</evidence>
<sequence>MSVSYISQKIKSKTLETTTEVMIDGEKLEILTDNRLGIKEIKVINDGTVINTITDSLQLSKYENRIFDAVIQSGICENIVQLANSLRFHNKIDGADNISNIQAVLTTIDETRVIRISLFIENDESRNIQVSFNDNQWNIAVNQEDKNLVKYARILKHKLSAIPEKVFSINFEQLLLVSELGKPIMETPLKDMIESYVEYPNFPPLTPDDDEYTQIRYRLMMKDDYKYDDFDTPSKWPKERKFPHEKEKNSICLVVIRDSICDRNREYGYQYHMNRYNYPLQENSRYNCPINGNSGYRDLHEYEMGDDGICNDLQVQEKKFMDDFQQIKFDYLNDCKNIFNHQNRRLNNDFNVQIFFLLLLLFKLLSLQDKSKITNIHNRLFVRLSVLLNRRIEDKFYKNDNRIRVIDINFITEINPKKMSEYINKILINLDAVSGTRLFSSIAEQITDFNDILDNSENLSSPDFYQRIYQQTIKSFQNNPEKIEMILADFYKLTQEPIFASSFTILNTSKTSFINAIKSKSSTTLETTIQINSVFPETITGIFIANDEPNTDTQLSIIVAEGVKRTIESKNISIYQNKLFQELFLEVVDPAQISDFTNTLKFLTKESSNNQYTGILSSNDESYPINYRLIPTHQNQYTLHLQSTQFNWSNNYQVNLDRQTFVNFLNRLDSELVDFIESLENAETLLNKAITLTPYPENDFYSGYLTTQNQNNKIDYRIDIDAQNHQTSFTLTTNNHTWNYQLDTANINQRNLIKHINPSFALQMELDESLNALLNNDNIQAVIICRHNNTSENAISIYSEVSDSSPELTVLIPTSNIDTSLNNILGNSQILRIEKYYLEGSCHYKLSFPNYDANAKQIKLTQQINSSGRIQVQTTEADPVKILDDQGNIQITHHRDQVSSEIKEVEHEGFVEDANFTYHASGQLIISNLPAGITIEHYVKPPIQNILNGLEEAFIFLKSGDQITFLADDNLAKLTIRLI</sequence>
<accession>A0A552DED0</accession>
<comment type="caution">
    <text evidence="1">The sequence shown here is derived from an EMBL/GenBank/DDBJ whole genome shotgun (WGS) entry which is preliminary data.</text>
</comment>
<protein>
    <submittedName>
        <fullName evidence="1">Uncharacterized protein</fullName>
    </submittedName>
</protein>
<gene>
    <name evidence="1" type="ORF">EWV81_22145</name>
</gene>
<name>A0A552DED0_MICAE</name>
<reference evidence="1 2" key="1">
    <citation type="submission" date="2019-01" db="EMBL/GenBank/DDBJ databases">
        <title>Coherence of Microcystis species and biogeography revealed through population genomics.</title>
        <authorList>
            <person name="Perez-Carrascal O.M."/>
            <person name="Terrat Y."/>
            <person name="Giani A."/>
            <person name="Fortin N."/>
            <person name="Tromas N."/>
            <person name="Shapiro B.J."/>
        </authorList>
    </citation>
    <scope>NUCLEOTIDE SEQUENCE [LARGE SCALE GENOMIC DNA]</scope>
    <source>
        <strain evidence="1">Ma_SC_T_19800800_S464</strain>
    </source>
</reference>
<organism evidence="1 2">
    <name type="scientific">Microcystis aeruginosa Ma_SC_T_19800800_S464</name>
    <dbReference type="NCBI Taxonomy" id="2486257"/>
    <lineage>
        <taxon>Bacteria</taxon>
        <taxon>Bacillati</taxon>
        <taxon>Cyanobacteriota</taxon>
        <taxon>Cyanophyceae</taxon>
        <taxon>Oscillatoriophycideae</taxon>
        <taxon>Chroococcales</taxon>
        <taxon>Microcystaceae</taxon>
        <taxon>Microcystis</taxon>
    </lineage>
</organism>
<dbReference type="EMBL" id="SFBL01000219">
    <property type="protein sequence ID" value="TRU20523.1"/>
    <property type="molecule type" value="Genomic_DNA"/>
</dbReference>